<comment type="caution">
    <text evidence="1">The sequence shown here is derived from an EMBL/GenBank/DDBJ whole genome shotgun (WGS) entry which is preliminary data.</text>
</comment>
<reference evidence="1 2" key="1">
    <citation type="journal article" date="2019" name="Int. J. Syst. Evol. Microbiol.">
        <title>The Global Catalogue of Microorganisms (GCM) 10K type strain sequencing project: providing services to taxonomists for standard genome sequencing and annotation.</title>
        <authorList>
            <consortium name="The Broad Institute Genomics Platform"/>
            <consortium name="The Broad Institute Genome Sequencing Center for Infectious Disease"/>
            <person name="Wu L."/>
            <person name="Ma J."/>
        </authorList>
    </citation>
    <scope>NUCLEOTIDE SEQUENCE [LARGE SCALE GENOMIC DNA]</scope>
    <source>
        <strain evidence="1 2">JCM 14942</strain>
    </source>
</reference>
<organism evidence="1 2">
    <name type="scientific">Nocardioides humi</name>
    <dbReference type="NCBI Taxonomy" id="449461"/>
    <lineage>
        <taxon>Bacteria</taxon>
        <taxon>Bacillati</taxon>
        <taxon>Actinomycetota</taxon>
        <taxon>Actinomycetes</taxon>
        <taxon>Propionibacteriales</taxon>
        <taxon>Nocardioidaceae</taxon>
        <taxon>Nocardioides</taxon>
    </lineage>
</organism>
<dbReference type="Gene3D" id="3.10.310.50">
    <property type="match status" value="1"/>
</dbReference>
<gene>
    <name evidence="1" type="ORF">GCM10009788_01120</name>
</gene>
<dbReference type="Pfam" id="PF17174">
    <property type="entry name" value="DUF5130"/>
    <property type="match status" value="1"/>
</dbReference>
<dbReference type="Proteomes" id="UP001500842">
    <property type="component" value="Unassembled WGS sequence"/>
</dbReference>
<evidence type="ECO:0008006" key="3">
    <source>
        <dbReference type="Google" id="ProtNLM"/>
    </source>
</evidence>
<keyword evidence="2" id="KW-1185">Reference proteome</keyword>
<evidence type="ECO:0000313" key="2">
    <source>
        <dbReference type="Proteomes" id="UP001500842"/>
    </source>
</evidence>
<dbReference type="InterPro" id="IPR033437">
    <property type="entry name" value="DUF5130"/>
</dbReference>
<proteinExistence type="predicted"/>
<name>A0ABN1ZPQ5_9ACTN</name>
<protein>
    <recommendedName>
        <fullName evidence="3">TLP18.3, Psb32 and MOLO-1 founding protein of phosphatase</fullName>
    </recommendedName>
</protein>
<dbReference type="EMBL" id="BAAAOR010000002">
    <property type="protein sequence ID" value="GAA1501920.1"/>
    <property type="molecule type" value="Genomic_DNA"/>
</dbReference>
<evidence type="ECO:0000313" key="1">
    <source>
        <dbReference type="EMBL" id="GAA1501920.1"/>
    </source>
</evidence>
<accession>A0ABN1ZPQ5</accession>
<sequence length="127" mass="13473">MVPLVTASIQGSRLSATERAALDVTIRTAEQACRAEISVFVGAASGNPRDFATSLHNTLVLPSRSILIMVDPDRRVVEIVTGGHTRERLTDDESQQAVAAMTERFAAGDLAGGLTRGIELLGELAKD</sequence>